<name>A0ACC6K753_9PSED</name>
<sequence length="127" mass="14991">MNVSTEKALTELQEIADRLLESCGPVDEQMLNFLGDGRVVRVSYFDRIHALIDRAQKRARYYKTRAVDFFKQFDLVRRAQFIISKLSGIDFHALVTRIRLYFSRLACIRVPLFEYGPELAGYRHRFR</sequence>
<evidence type="ECO:0000313" key="2">
    <source>
        <dbReference type="Proteomes" id="UP001259587"/>
    </source>
</evidence>
<dbReference type="Proteomes" id="UP001259587">
    <property type="component" value="Unassembled WGS sequence"/>
</dbReference>
<dbReference type="EMBL" id="JAVDTH010000026">
    <property type="protein sequence ID" value="MDR6714278.1"/>
    <property type="molecule type" value="Genomic_DNA"/>
</dbReference>
<comment type="caution">
    <text evidence="1">The sequence shown here is derived from an EMBL/GenBank/DDBJ whole genome shotgun (WGS) entry which is preliminary data.</text>
</comment>
<proteinExistence type="predicted"/>
<evidence type="ECO:0000313" key="1">
    <source>
        <dbReference type="EMBL" id="MDR6714278.1"/>
    </source>
</evidence>
<organism evidence="1 2">
    <name type="scientific">Pseudomonas hunanensis</name>
    <dbReference type="NCBI Taxonomy" id="1247546"/>
    <lineage>
        <taxon>Bacteria</taxon>
        <taxon>Pseudomonadati</taxon>
        <taxon>Pseudomonadota</taxon>
        <taxon>Gammaproteobacteria</taxon>
        <taxon>Pseudomonadales</taxon>
        <taxon>Pseudomonadaceae</taxon>
        <taxon>Pseudomonas</taxon>
    </lineage>
</organism>
<protein>
    <submittedName>
        <fullName evidence="1">Uncharacterized protein</fullName>
    </submittedName>
</protein>
<gene>
    <name evidence="1" type="ORF">J2W83_003899</name>
</gene>
<accession>A0ACC6K753</accession>
<reference evidence="1" key="1">
    <citation type="submission" date="2023-07" db="EMBL/GenBank/DDBJ databases">
        <title>Sorghum-associated microbial communities from plants grown in Nebraska, USA.</title>
        <authorList>
            <person name="Schachtman D."/>
        </authorList>
    </citation>
    <scope>NUCLEOTIDE SEQUENCE</scope>
    <source>
        <strain evidence="1">BE56</strain>
    </source>
</reference>
<keyword evidence="2" id="KW-1185">Reference proteome</keyword>